<sequence length="63" mass="6700">MLIPLRYSFSNSSLLGSASTPSKSAHTVVSCALHAEKLILAGKSSSASKNESLTYSEPLRRMS</sequence>
<accession>A0A8S5NUA4</accession>
<evidence type="ECO:0000313" key="2">
    <source>
        <dbReference type="EMBL" id="DAD97675.1"/>
    </source>
</evidence>
<evidence type="ECO:0000256" key="1">
    <source>
        <dbReference type="SAM" id="MobiDB-lite"/>
    </source>
</evidence>
<dbReference type="EMBL" id="BK015245">
    <property type="protein sequence ID" value="DAD97675.1"/>
    <property type="molecule type" value="Genomic_DNA"/>
</dbReference>
<feature type="region of interest" description="Disordered" evidence="1">
    <location>
        <begin position="44"/>
        <end position="63"/>
    </location>
</feature>
<feature type="compositionally biased region" description="Polar residues" evidence="1">
    <location>
        <begin position="44"/>
        <end position="55"/>
    </location>
</feature>
<reference evidence="2" key="1">
    <citation type="journal article" date="2021" name="Proc. Natl. Acad. Sci. U.S.A.">
        <title>A Catalog of Tens of Thousands of Viruses from Human Metagenomes Reveals Hidden Associations with Chronic Diseases.</title>
        <authorList>
            <person name="Tisza M.J."/>
            <person name="Buck C.B."/>
        </authorList>
    </citation>
    <scope>NUCLEOTIDE SEQUENCE</scope>
    <source>
        <strain evidence="2">Ct1TR2</strain>
    </source>
</reference>
<protein>
    <submittedName>
        <fullName evidence="2">Uncharacterized protein</fullName>
    </submittedName>
</protein>
<name>A0A8S5NUA4_9CAUD</name>
<proteinExistence type="predicted"/>
<organism evidence="2">
    <name type="scientific">Siphoviridae sp. ct1TR2</name>
    <dbReference type="NCBI Taxonomy" id="2825309"/>
    <lineage>
        <taxon>Viruses</taxon>
        <taxon>Duplodnaviria</taxon>
        <taxon>Heunggongvirae</taxon>
        <taxon>Uroviricota</taxon>
        <taxon>Caudoviricetes</taxon>
    </lineage>
</organism>